<feature type="domain" description="Formyl transferase N-terminal" evidence="6">
    <location>
        <begin position="23"/>
        <end position="202"/>
    </location>
</feature>
<comment type="caution">
    <text evidence="8">The sequence shown here is derived from an EMBL/GenBank/DDBJ whole genome shotgun (WGS) entry which is preliminary data.</text>
</comment>
<evidence type="ECO:0000256" key="1">
    <source>
        <dbReference type="ARBA" id="ARBA00010699"/>
    </source>
</evidence>
<dbReference type="SUPFAM" id="SSF53328">
    <property type="entry name" value="Formyltransferase"/>
    <property type="match status" value="1"/>
</dbReference>
<dbReference type="CDD" id="cd08704">
    <property type="entry name" value="Met_tRNA_FMT_C"/>
    <property type="match status" value="1"/>
</dbReference>
<keyword evidence="3 5" id="KW-0808">Transferase</keyword>
<gene>
    <name evidence="5" type="primary">fmt</name>
    <name evidence="8" type="ORF">COV72_03260</name>
</gene>
<evidence type="ECO:0000259" key="7">
    <source>
        <dbReference type="Pfam" id="PF02911"/>
    </source>
</evidence>
<dbReference type="Proteomes" id="UP000229641">
    <property type="component" value="Unassembled WGS sequence"/>
</dbReference>
<dbReference type="EMBL" id="PCWA01000045">
    <property type="protein sequence ID" value="PIQ89373.1"/>
    <property type="molecule type" value="Genomic_DNA"/>
</dbReference>
<evidence type="ECO:0000259" key="6">
    <source>
        <dbReference type="Pfam" id="PF00551"/>
    </source>
</evidence>
<dbReference type="InterPro" id="IPR001555">
    <property type="entry name" value="GART_AS"/>
</dbReference>
<dbReference type="PANTHER" id="PTHR11138">
    <property type="entry name" value="METHIONYL-TRNA FORMYLTRANSFERASE"/>
    <property type="match status" value="1"/>
</dbReference>
<organism evidence="8 9">
    <name type="scientific">Candidatus Ghiorseimicrobium undicola</name>
    <dbReference type="NCBI Taxonomy" id="1974746"/>
    <lineage>
        <taxon>Bacteria</taxon>
        <taxon>Pseudomonadati</taxon>
        <taxon>Candidatus Omnitrophota</taxon>
        <taxon>Candidatus Ghiorseimicrobium</taxon>
    </lineage>
</organism>
<evidence type="ECO:0000256" key="4">
    <source>
        <dbReference type="ARBA" id="ARBA00022917"/>
    </source>
</evidence>
<dbReference type="CDD" id="cd08646">
    <property type="entry name" value="FMT_core_Met-tRNA-FMT_N"/>
    <property type="match status" value="1"/>
</dbReference>
<dbReference type="PROSITE" id="PS00373">
    <property type="entry name" value="GART"/>
    <property type="match status" value="1"/>
</dbReference>
<dbReference type="InterPro" id="IPR005793">
    <property type="entry name" value="Formyl_trans_C"/>
</dbReference>
<feature type="domain" description="Formyl transferase C-terminal" evidence="7">
    <location>
        <begin position="225"/>
        <end position="328"/>
    </location>
</feature>
<evidence type="ECO:0000256" key="2">
    <source>
        <dbReference type="ARBA" id="ARBA00012261"/>
    </source>
</evidence>
<comment type="catalytic activity">
    <reaction evidence="5">
        <text>L-methionyl-tRNA(fMet) + (6R)-10-formyltetrahydrofolate = N-formyl-L-methionyl-tRNA(fMet) + (6S)-5,6,7,8-tetrahydrofolate + H(+)</text>
        <dbReference type="Rhea" id="RHEA:24380"/>
        <dbReference type="Rhea" id="RHEA-COMP:9952"/>
        <dbReference type="Rhea" id="RHEA-COMP:9953"/>
        <dbReference type="ChEBI" id="CHEBI:15378"/>
        <dbReference type="ChEBI" id="CHEBI:57453"/>
        <dbReference type="ChEBI" id="CHEBI:78530"/>
        <dbReference type="ChEBI" id="CHEBI:78844"/>
        <dbReference type="ChEBI" id="CHEBI:195366"/>
        <dbReference type="EC" id="2.1.2.9"/>
    </reaction>
</comment>
<evidence type="ECO:0000256" key="5">
    <source>
        <dbReference type="HAMAP-Rule" id="MF_00182"/>
    </source>
</evidence>
<dbReference type="GO" id="GO:0004479">
    <property type="term" value="F:methionyl-tRNA formyltransferase activity"/>
    <property type="evidence" value="ECO:0007669"/>
    <property type="project" value="UniProtKB-UniRule"/>
</dbReference>
<dbReference type="InterPro" id="IPR041711">
    <property type="entry name" value="Met-tRNA-FMT_N"/>
</dbReference>
<sequence>MSIVYQEVQNTQYSILDTQYPKMRIVFFASGKFAIPILRELLSCGHDIVCVVSQPDKKAGRRLKMRATPVKDYCLENNLALFQPSGLNGSSAFNYLKALDADLFIVVQYGIIMPERIISLPKIFSINIHASLLPKYRGAAPINWAIINGEKETGISIIKMDEFVDTGEIILKKSLPISENDDAQTLSVALSELAKKMIIEAIVLIQNKMFKLTPQEDVLASYAPKLSKKNGLIRWDRPKEDIYNLIRGLLPWPVAYTYFKGRVFKIYKAAHKGIKDNFNSQFDQLPGQIVFIDSGEICVRCFDGLIAIKELQCEGGRRMPVRDFIAGHDIKKGDMLG</sequence>
<dbReference type="InterPro" id="IPR002376">
    <property type="entry name" value="Formyl_transf_N"/>
</dbReference>
<dbReference type="EC" id="2.1.2.9" evidence="2 5"/>
<dbReference type="InterPro" id="IPR011034">
    <property type="entry name" value="Formyl_transferase-like_C_sf"/>
</dbReference>
<dbReference type="GO" id="GO:0005829">
    <property type="term" value="C:cytosol"/>
    <property type="evidence" value="ECO:0007669"/>
    <property type="project" value="TreeGrafter"/>
</dbReference>
<dbReference type="SUPFAM" id="SSF50486">
    <property type="entry name" value="FMT C-terminal domain-like"/>
    <property type="match status" value="1"/>
</dbReference>
<dbReference type="PANTHER" id="PTHR11138:SF5">
    <property type="entry name" value="METHIONYL-TRNA FORMYLTRANSFERASE, MITOCHONDRIAL"/>
    <property type="match status" value="1"/>
</dbReference>
<reference evidence="8 9" key="1">
    <citation type="submission" date="2017-09" db="EMBL/GenBank/DDBJ databases">
        <title>Depth-based differentiation of microbial function through sediment-hosted aquifers and enrichment of novel symbionts in the deep terrestrial subsurface.</title>
        <authorList>
            <person name="Probst A.J."/>
            <person name="Ladd B."/>
            <person name="Jarett J.K."/>
            <person name="Geller-Mcgrath D.E."/>
            <person name="Sieber C.M."/>
            <person name="Emerson J.B."/>
            <person name="Anantharaman K."/>
            <person name="Thomas B.C."/>
            <person name="Malmstrom R."/>
            <person name="Stieglmeier M."/>
            <person name="Klingl A."/>
            <person name="Woyke T."/>
            <person name="Ryan C.M."/>
            <person name="Banfield J.F."/>
        </authorList>
    </citation>
    <scope>NUCLEOTIDE SEQUENCE [LARGE SCALE GENOMIC DNA]</scope>
    <source>
        <strain evidence="8">CG11_big_fil_rev_8_21_14_0_20_42_13</strain>
    </source>
</reference>
<protein>
    <recommendedName>
        <fullName evidence="2 5">Methionyl-tRNA formyltransferase</fullName>
        <ecNumber evidence="2 5">2.1.2.9</ecNumber>
    </recommendedName>
</protein>
<dbReference type="Pfam" id="PF02911">
    <property type="entry name" value="Formyl_trans_C"/>
    <property type="match status" value="1"/>
</dbReference>
<evidence type="ECO:0000256" key="3">
    <source>
        <dbReference type="ARBA" id="ARBA00022679"/>
    </source>
</evidence>
<dbReference type="Pfam" id="PF00551">
    <property type="entry name" value="Formyl_trans_N"/>
    <property type="match status" value="1"/>
</dbReference>
<dbReference type="NCBIfam" id="TIGR00460">
    <property type="entry name" value="fmt"/>
    <property type="match status" value="1"/>
</dbReference>
<dbReference type="Gene3D" id="3.40.50.12230">
    <property type="match status" value="1"/>
</dbReference>
<keyword evidence="4 5" id="KW-0648">Protein biosynthesis</keyword>
<evidence type="ECO:0000313" key="8">
    <source>
        <dbReference type="EMBL" id="PIQ89373.1"/>
    </source>
</evidence>
<dbReference type="InterPro" id="IPR005794">
    <property type="entry name" value="Fmt"/>
</dbReference>
<evidence type="ECO:0000313" key="9">
    <source>
        <dbReference type="Proteomes" id="UP000229641"/>
    </source>
</evidence>
<name>A0A2H0LY76_9BACT</name>
<comment type="similarity">
    <text evidence="1 5">Belongs to the Fmt family.</text>
</comment>
<comment type="function">
    <text evidence="5">Attaches a formyl group to the free amino group of methionyl-tRNA(fMet). The formyl group appears to play a dual role in the initiator identity of N-formylmethionyl-tRNA by promoting its recognition by IF2 and preventing the misappropriation of this tRNA by the elongation apparatus.</text>
</comment>
<proteinExistence type="inferred from homology"/>
<accession>A0A2H0LY76</accession>
<dbReference type="InterPro" id="IPR036477">
    <property type="entry name" value="Formyl_transf_N_sf"/>
</dbReference>
<dbReference type="AlphaFoldDB" id="A0A2H0LY76"/>
<feature type="binding site" evidence="5">
    <location>
        <begin position="131"/>
        <end position="134"/>
    </location>
    <ligand>
        <name>(6S)-5,6,7,8-tetrahydrofolate</name>
        <dbReference type="ChEBI" id="CHEBI:57453"/>
    </ligand>
</feature>
<dbReference type="HAMAP" id="MF_00182">
    <property type="entry name" value="Formyl_trans"/>
    <property type="match status" value="1"/>
</dbReference>
<dbReference type="InterPro" id="IPR044135">
    <property type="entry name" value="Met-tRNA-FMT_C"/>
</dbReference>